<dbReference type="RefSeq" id="WP_090476433.1">
    <property type="nucleotide sequence ID" value="NZ_LT629710.1"/>
</dbReference>
<dbReference type="SUPFAM" id="SSF52540">
    <property type="entry name" value="P-loop containing nucleoside triphosphate hydrolases"/>
    <property type="match status" value="1"/>
</dbReference>
<evidence type="ECO:0000256" key="6">
    <source>
        <dbReference type="ARBA" id="ARBA00022723"/>
    </source>
</evidence>
<dbReference type="GO" id="GO:0002949">
    <property type="term" value="P:tRNA threonylcarbamoyladenosine modification"/>
    <property type="evidence" value="ECO:0007669"/>
    <property type="project" value="InterPro"/>
</dbReference>
<keyword evidence="5" id="KW-0819">tRNA processing</keyword>
<dbReference type="GO" id="GO:0005737">
    <property type="term" value="C:cytoplasm"/>
    <property type="evidence" value="ECO:0007669"/>
    <property type="project" value="UniProtKB-SubCell"/>
</dbReference>
<keyword evidence="13" id="KW-1185">Reference proteome</keyword>
<comment type="subcellular location">
    <subcellularLocation>
        <location evidence="1">Cytoplasm</location>
    </subcellularLocation>
</comment>
<protein>
    <recommendedName>
        <fullName evidence="3">tRNA threonylcarbamoyladenosine biosynthesis protein TsaE</fullName>
    </recommendedName>
    <alternativeName>
        <fullName evidence="11">t(6)A37 threonylcarbamoyladenosine biosynthesis protein TsaE</fullName>
    </alternativeName>
</protein>
<dbReference type="GO" id="GO:0005524">
    <property type="term" value="F:ATP binding"/>
    <property type="evidence" value="ECO:0007669"/>
    <property type="project" value="UniProtKB-KW"/>
</dbReference>
<evidence type="ECO:0000256" key="3">
    <source>
        <dbReference type="ARBA" id="ARBA00019010"/>
    </source>
</evidence>
<dbReference type="EMBL" id="LT629710">
    <property type="protein sequence ID" value="SDO99329.1"/>
    <property type="molecule type" value="Genomic_DNA"/>
</dbReference>
<evidence type="ECO:0000256" key="2">
    <source>
        <dbReference type="ARBA" id="ARBA00007599"/>
    </source>
</evidence>
<evidence type="ECO:0000313" key="13">
    <source>
        <dbReference type="Proteomes" id="UP000198741"/>
    </source>
</evidence>
<evidence type="ECO:0000256" key="8">
    <source>
        <dbReference type="ARBA" id="ARBA00022840"/>
    </source>
</evidence>
<name>A0A1H0P3B4_9ACTN</name>
<evidence type="ECO:0000256" key="1">
    <source>
        <dbReference type="ARBA" id="ARBA00004496"/>
    </source>
</evidence>
<dbReference type="AlphaFoldDB" id="A0A1H0P3B4"/>
<dbReference type="InterPro" id="IPR003442">
    <property type="entry name" value="T6A_TsaE"/>
</dbReference>
<dbReference type="NCBIfam" id="TIGR00150">
    <property type="entry name" value="T6A_YjeE"/>
    <property type="match status" value="1"/>
</dbReference>
<dbReference type="PANTHER" id="PTHR33540:SF2">
    <property type="entry name" value="TRNA THREONYLCARBAMOYLADENOSINE BIOSYNTHESIS PROTEIN TSAE"/>
    <property type="match status" value="1"/>
</dbReference>
<dbReference type="Proteomes" id="UP000198741">
    <property type="component" value="Chromosome I"/>
</dbReference>
<evidence type="ECO:0000256" key="5">
    <source>
        <dbReference type="ARBA" id="ARBA00022694"/>
    </source>
</evidence>
<sequence length="175" mass="18197">MNGESTEVAVDVRSTEGTTVRLDTLEDTLRFGRSLGAMLRAGDLVILSGSLGAGKTALTKGIGAGMGVTGTIASPTFVLVRVHPAGPDGVQLVHVDAYRLAGAVELDDLDLDTDLTASAVVIEWGEGVAEQLADARLTIHLDRRPDDTRLATLTAVGDDWTPRMAALSAADSQSD</sequence>
<dbReference type="Gene3D" id="3.40.50.300">
    <property type="entry name" value="P-loop containing nucleotide triphosphate hydrolases"/>
    <property type="match status" value="1"/>
</dbReference>
<evidence type="ECO:0000256" key="4">
    <source>
        <dbReference type="ARBA" id="ARBA00022490"/>
    </source>
</evidence>
<evidence type="ECO:0000256" key="9">
    <source>
        <dbReference type="ARBA" id="ARBA00022842"/>
    </source>
</evidence>
<dbReference type="GO" id="GO:0046872">
    <property type="term" value="F:metal ion binding"/>
    <property type="evidence" value="ECO:0007669"/>
    <property type="project" value="UniProtKB-KW"/>
</dbReference>
<dbReference type="STRING" id="1090615.SAMN04515671_2597"/>
<accession>A0A1H0P3B4</accession>
<reference evidence="12 13" key="1">
    <citation type="submission" date="2016-10" db="EMBL/GenBank/DDBJ databases">
        <authorList>
            <person name="de Groot N.N."/>
        </authorList>
    </citation>
    <scope>NUCLEOTIDE SEQUENCE [LARGE SCALE GENOMIC DNA]</scope>
    <source>
        <strain evidence="13">P4-7,KCTC 19426,CECT 7604</strain>
    </source>
</reference>
<dbReference type="Pfam" id="PF02367">
    <property type="entry name" value="TsaE"/>
    <property type="match status" value="1"/>
</dbReference>
<organism evidence="12 13">
    <name type="scientific">Nakamurella panacisegetis</name>
    <dbReference type="NCBI Taxonomy" id="1090615"/>
    <lineage>
        <taxon>Bacteria</taxon>
        <taxon>Bacillati</taxon>
        <taxon>Actinomycetota</taxon>
        <taxon>Actinomycetes</taxon>
        <taxon>Nakamurellales</taxon>
        <taxon>Nakamurellaceae</taxon>
        <taxon>Nakamurella</taxon>
    </lineage>
</organism>
<keyword evidence="9" id="KW-0460">Magnesium</keyword>
<dbReference type="InterPro" id="IPR027417">
    <property type="entry name" value="P-loop_NTPase"/>
</dbReference>
<evidence type="ECO:0000256" key="10">
    <source>
        <dbReference type="ARBA" id="ARBA00024908"/>
    </source>
</evidence>
<keyword evidence="6" id="KW-0479">Metal-binding</keyword>
<evidence type="ECO:0000256" key="7">
    <source>
        <dbReference type="ARBA" id="ARBA00022741"/>
    </source>
</evidence>
<dbReference type="PANTHER" id="PTHR33540">
    <property type="entry name" value="TRNA THREONYLCARBAMOYLADENOSINE BIOSYNTHESIS PROTEIN TSAE"/>
    <property type="match status" value="1"/>
</dbReference>
<comment type="function">
    <text evidence="10">Required for the formation of a threonylcarbamoyl group on adenosine at position 37 (t(6)A37) in tRNAs that read codons beginning with adenine. Is involved in the transfer of the threonylcarbamoyl moiety of threonylcarbamoyl-AMP (TC-AMP) to the N6 group of A37, together with TsaD and TsaB. TsaE seems to play an indirect role in the t(6)A biosynthesis pathway, possibly in regulating the core enzymatic function of TsaD.</text>
</comment>
<evidence type="ECO:0000313" key="12">
    <source>
        <dbReference type="EMBL" id="SDO99329.1"/>
    </source>
</evidence>
<keyword evidence="8" id="KW-0067">ATP-binding</keyword>
<evidence type="ECO:0000256" key="11">
    <source>
        <dbReference type="ARBA" id="ARBA00032441"/>
    </source>
</evidence>
<keyword evidence="4" id="KW-0963">Cytoplasm</keyword>
<comment type="similarity">
    <text evidence="2">Belongs to the TsaE family.</text>
</comment>
<proteinExistence type="inferred from homology"/>
<keyword evidence="7" id="KW-0547">Nucleotide-binding</keyword>
<gene>
    <name evidence="12" type="ORF">SAMN04515671_2597</name>
</gene>
<dbReference type="OrthoDB" id="9800307at2"/>